<sequence length="196" mass="22574">MGLDDQFSVIKTQILLVKPTPDLSGAYHLVLEDEQQRTIASSKRPVREVAAFQATFQRKQEQTWNKQEKGWTKNKKVSQVDKTKQCSKCGRDGHNKYGCFKIIGYPEWWPGKGKGDKPRQRAAMVETKLCPIPGMTKEQYAMFLKLFSENLEEPMIANMVGNMSVNDSWVVDSISLRICRLTRNYNRYNIGIIHKD</sequence>
<reference evidence="1" key="1">
    <citation type="journal article" date="2019" name="Sci. Rep.">
        <title>Draft genome of Tanacetum cinerariifolium, the natural source of mosquito coil.</title>
        <authorList>
            <person name="Yamashiro T."/>
            <person name="Shiraishi A."/>
            <person name="Satake H."/>
            <person name="Nakayama K."/>
        </authorList>
    </citation>
    <scope>NUCLEOTIDE SEQUENCE</scope>
</reference>
<dbReference type="EMBL" id="BKCJ010003163">
    <property type="protein sequence ID" value="GEU53371.1"/>
    <property type="molecule type" value="Genomic_DNA"/>
</dbReference>
<dbReference type="PANTHER" id="PTHR34222:SF88">
    <property type="entry name" value="ZINC FINGER, CCHC-TYPE"/>
    <property type="match status" value="1"/>
</dbReference>
<evidence type="ECO:0000313" key="1">
    <source>
        <dbReference type="EMBL" id="GEU53371.1"/>
    </source>
</evidence>
<name>A0A6L2KUS9_TANCI</name>
<protein>
    <submittedName>
        <fullName evidence="1">Gag-pre-integrase domain, Gag-polypeptide of LTR copia-type</fullName>
    </submittedName>
</protein>
<gene>
    <name evidence="1" type="ORF">Tci_025349</name>
</gene>
<accession>A0A6L2KUS9</accession>
<dbReference type="PANTHER" id="PTHR34222">
    <property type="entry name" value="GAG_PRE-INTEGRS DOMAIN-CONTAINING PROTEIN"/>
    <property type="match status" value="1"/>
</dbReference>
<comment type="caution">
    <text evidence="1">The sequence shown here is derived from an EMBL/GenBank/DDBJ whole genome shotgun (WGS) entry which is preliminary data.</text>
</comment>
<proteinExistence type="predicted"/>
<dbReference type="AlphaFoldDB" id="A0A6L2KUS9"/>
<organism evidence="1">
    <name type="scientific">Tanacetum cinerariifolium</name>
    <name type="common">Dalmatian daisy</name>
    <name type="synonym">Chrysanthemum cinerariifolium</name>
    <dbReference type="NCBI Taxonomy" id="118510"/>
    <lineage>
        <taxon>Eukaryota</taxon>
        <taxon>Viridiplantae</taxon>
        <taxon>Streptophyta</taxon>
        <taxon>Embryophyta</taxon>
        <taxon>Tracheophyta</taxon>
        <taxon>Spermatophyta</taxon>
        <taxon>Magnoliopsida</taxon>
        <taxon>eudicotyledons</taxon>
        <taxon>Gunneridae</taxon>
        <taxon>Pentapetalae</taxon>
        <taxon>asterids</taxon>
        <taxon>campanulids</taxon>
        <taxon>Asterales</taxon>
        <taxon>Asteraceae</taxon>
        <taxon>Asteroideae</taxon>
        <taxon>Anthemideae</taxon>
        <taxon>Anthemidinae</taxon>
        <taxon>Tanacetum</taxon>
    </lineage>
</organism>